<keyword evidence="2" id="KW-1185">Reference proteome</keyword>
<protein>
    <submittedName>
        <fullName evidence="1">Uncharacterized protein</fullName>
    </submittedName>
</protein>
<dbReference type="EMBL" id="LJCR01001431">
    <property type="protein sequence ID" value="KPV50371.1"/>
    <property type="molecule type" value="Genomic_DNA"/>
</dbReference>
<accession>A0A0P9H8V5</accession>
<dbReference type="AlphaFoldDB" id="A0A0P9H8V5"/>
<evidence type="ECO:0000313" key="2">
    <source>
        <dbReference type="Proteomes" id="UP000050509"/>
    </source>
</evidence>
<feature type="non-terminal residue" evidence="1">
    <location>
        <position position="1"/>
    </location>
</feature>
<organism evidence="1 2">
    <name type="scientific">Kouleothrix aurantiaca</name>
    <dbReference type="NCBI Taxonomy" id="186479"/>
    <lineage>
        <taxon>Bacteria</taxon>
        <taxon>Bacillati</taxon>
        <taxon>Chloroflexota</taxon>
        <taxon>Chloroflexia</taxon>
        <taxon>Chloroflexales</taxon>
        <taxon>Roseiflexineae</taxon>
        <taxon>Roseiflexaceae</taxon>
        <taxon>Kouleothrix</taxon>
    </lineage>
</organism>
<comment type="caution">
    <text evidence="1">The sequence shown here is derived from an EMBL/GenBank/DDBJ whole genome shotgun (WGS) entry which is preliminary data.</text>
</comment>
<sequence>MRDLAVGAGGAAPADARAFLSAAAAEVARRLSFLEEPLAVWELDGGEGMAQLRSSPPQREGEEVSYWEVTLWAAPARAQAARYRWQPGMAEREVLAYPATFALLGRIADGLVAALEEPGE</sequence>
<proteinExistence type="predicted"/>
<name>A0A0P9H8V5_9CHLR</name>
<reference evidence="1 2" key="1">
    <citation type="submission" date="2015-09" db="EMBL/GenBank/DDBJ databases">
        <title>Draft genome sequence of Kouleothrix aurantiaca JCM 19913.</title>
        <authorList>
            <person name="Hemp J."/>
        </authorList>
    </citation>
    <scope>NUCLEOTIDE SEQUENCE [LARGE SCALE GENOMIC DNA]</scope>
    <source>
        <strain evidence="1 2">COM-B</strain>
    </source>
</reference>
<gene>
    <name evidence="1" type="ORF">SE17_27340</name>
</gene>
<dbReference type="Proteomes" id="UP000050509">
    <property type="component" value="Unassembled WGS sequence"/>
</dbReference>
<evidence type="ECO:0000313" key="1">
    <source>
        <dbReference type="EMBL" id="KPV50371.1"/>
    </source>
</evidence>